<feature type="non-terminal residue" evidence="4">
    <location>
        <position position="244"/>
    </location>
</feature>
<dbReference type="InterPro" id="IPR029058">
    <property type="entry name" value="AB_hydrolase_fold"/>
</dbReference>
<reference evidence="4" key="1">
    <citation type="submission" date="2023-10" db="EMBL/GenBank/DDBJ databases">
        <title>Genome assembly of Pristionchus species.</title>
        <authorList>
            <person name="Yoshida K."/>
            <person name="Sommer R.J."/>
        </authorList>
    </citation>
    <scope>NUCLEOTIDE SEQUENCE</scope>
    <source>
        <strain evidence="4">RS0144</strain>
    </source>
</reference>
<comment type="caution">
    <text evidence="4">The sequence shown here is derived from an EMBL/GenBank/DDBJ whole genome shotgun (WGS) entry which is preliminary data.</text>
</comment>
<keyword evidence="2" id="KW-0443">Lipid metabolism</keyword>
<dbReference type="EMBL" id="BTSX01000004">
    <property type="protein sequence ID" value="GMS92675.1"/>
    <property type="molecule type" value="Genomic_DNA"/>
</dbReference>
<dbReference type="PANTHER" id="PTHR11005">
    <property type="entry name" value="LYSOSOMAL ACID LIPASE-RELATED"/>
    <property type="match status" value="1"/>
</dbReference>
<protein>
    <recommendedName>
        <fullName evidence="3">AB hydrolase-1 domain-containing protein</fullName>
    </recommendedName>
</protein>
<name>A0AAV5TAV1_9BILA</name>
<evidence type="ECO:0000256" key="2">
    <source>
        <dbReference type="ARBA" id="ARBA00023098"/>
    </source>
</evidence>
<dbReference type="Pfam" id="PF00561">
    <property type="entry name" value="Abhydrolase_1"/>
    <property type="match status" value="1"/>
</dbReference>
<dbReference type="Gene3D" id="3.40.50.1820">
    <property type="entry name" value="alpha/beta hydrolase"/>
    <property type="match status" value="2"/>
</dbReference>
<evidence type="ECO:0000313" key="4">
    <source>
        <dbReference type="EMBL" id="GMS92675.1"/>
    </source>
</evidence>
<dbReference type="GO" id="GO:0016042">
    <property type="term" value="P:lipid catabolic process"/>
    <property type="evidence" value="ECO:0007669"/>
    <property type="project" value="UniProtKB-KW"/>
</dbReference>
<evidence type="ECO:0000259" key="3">
    <source>
        <dbReference type="Pfam" id="PF00561"/>
    </source>
</evidence>
<dbReference type="SUPFAM" id="SSF53474">
    <property type="entry name" value="alpha/beta-Hydrolases"/>
    <property type="match status" value="1"/>
</dbReference>
<feature type="domain" description="AB hydrolase-1" evidence="3">
    <location>
        <begin position="3"/>
        <end position="84"/>
    </location>
</feature>
<dbReference type="Proteomes" id="UP001432027">
    <property type="component" value="Unassembled WGS sequence"/>
</dbReference>
<evidence type="ECO:0000256" key="1">
    <source>
        <dbReference type="ARBA" id="ARBA00022963"/>
    </source>
</evidence>
<dbReference type="InterPro" id="IPR000073">
    <property type="entry name" value="AB_hydrolase_1"/>
</dbReference>
<keyword evidence="5" id="KW-1185">Reference proteome</keyword>
<evidence type="ECO:0000313" key="5">
    <source>
        <dbReference type="Proteomes" id="UP001432027"/>
    </source>
</evidence>
<proteinExistence type="predicted"/>
<organism evidence="4 5">
    <name type="scientific">Pristionchus entomophagus</name>
    <dbReference type="NCBI Taxonomy" id="358040"/>
    <lineage>
        <taxon>Eukaryota</taxon>
        <taxon>Metazoa</taxon>
        <taxon>Ecdysozoa</taxon>
        <taxon>Nematoda</taxon>
        <taxon>Chromadorea</taxon>
        <taxon>Rhabditida</taxon>
        <taxon>Rhabditina</taxon>
        <taxon>Diplogasteromorpha</taxon>
        <taxon>Diplogasteroidea</taxon>
        <taxon>Neodiplogasteridae</taxon>
        <taxon>Pristionchus</taxon>
    </lineage>
</organism>
<accession>A0AAV5TAV1</accession>
<sequence length="244" mass="28025">MILADAGFDVYLLNSRGMTYSQRHMSLTRNDPAFWKFTTHDIAKFDAPAAIDKILELNGEAKVFWVGHSQGTLVGFMMLAERPEYNSKAYTQMWGPHKIGSHIPYLNGATRLICPWFISSEFCKDFVGILAGPPAKSFNWTRVPLYVSNFFISTSTWNNSNRNLEYHFDASPEENLKRYGSVLAPLYNNSNINTDTYLFWSRSDWLITPQEIESWLMPKLRPGVTKGSFEVADYNHFDYTLVTD</sequence>
<gene>
    <name evidence="4" type="ORF">PENTCL1PPCAC_14850</name>
</gene>
<dbReference type="AlphaFoldDB" id="A0AAV5TAV1"/>
<keyword evidence="1" id="KW-0442">Lipid degradation</keyword>